<evidence type="ECO:0000313" key="2">
    <source>
        <dbReference type="Proteomes" id="UP000575068"/>
    </source>
</evidence>
<evidence type="ECO:0008006" key="3">
    <source>
        <dbReference type="Google" id="ProtNLM"/>
    </source>
</evidence>
<dbReference type="Proteomes" id="UP000575068">
    <property type="component" value="Unassembled WGS sequence"/>
</dbReference>
<accession>A0A840HVD2</accession>
<evidence type="ECO:0000313" key="1">
    <source>
        <dbReference type="EMBL" id="MBB4642252.1"/>
    </source>
</evidence>
<protein>
    <recommendedName>
        <fullName evidence="3">Anti-sigma factor</fullName>
    </recommendedName>
</protein>
<keyword evidence="2" id="KW-1185">Reference proteome</keyword>
<dbReference type="RefSeq" id="WP_322790367.1">
    <property type="nucleotide sequence ID" value="NZ_JACHOV010000010.1"/>
</dbReference>
<comment type="caution">
    <text evidence="1">The sequence shown here is derived from an EMBL/GenBank/DDBJ whole genome shotgun (WGS) entry which is preliminary data.</text>
</comment>
<dbReference type="EMBL" id="JACHOV010000010">
    <property type="protein sequence ID" value="MBB4642252.1"/>
    <property type="molecule type" value="Genomic_DNA"/>
</dbReference>
<dbReference type="Gene3D" id="1.10.10.880">
    <property type="entry name" value="Anti sigma-E protein RseA, N-terminal domain"/>
    <property type="match status" value="1"/>
</dbReference>
<dbReference type="AlphaFoldDB" id="A0A840HVD2"/>
<name>A0A840HVD2_9SPHN</name>
<dbReference type="GO" id="GO:0016989">
    <property type="term" value="F:sigma factor antagonist activity"/>
    <property type="evidence" value="ECO:0007669"/>
    <property type="project" value="InterPro"/>
</dbReference>
<dbReference type="InterPro" id="IPR036147">
    <property type="entry name" value="Anti-sigma_E_RseA_N_sf"/>
</dbReference>
<gene>
    <name evidence="1" type="ORF">HNQ99_002577</name>
</gene>
<reference evidence="1 2" key="1">
    <citation type="submission" date="2020-08" db="EMBL/GenBank/DDBJ databases">
        <title>Genomic Encyclopedia of Type Strains, Phase IV (KMG-IV): sequencing the most valuable type-strain genomes for metagenomic binning, comparative biology and taxonomic classification.</title>
        <authorList>
            <person name="Goeker M."/>
        </authorList>
    </citation>
    <scope>NUCLEOTIDE SEQUENCE [LARGE SCALE GENOMIC DNA]</scope>
    <source>
        <strain evidence="1 2">DSM 7465</strain>
    </source>
</reference>
<organism evidence="1 2">
    <name type="scientific">Rhizorhapis suberifaciens</name>
    <name type="common">corky root of lettuce</name>
    <dbReference type="NCBI Taxonomy" id="13656"/>
    <lineage>
        <taxon>Bacteria</taxon>
        <taxon>Pseudomonadati</taxon>
        <taxon>Pseudomonadota</taxon>
        <taxon>Alphaproteobacteria</taxon>
        <taxon>Sphingomonadales</taxon>
        <taxon>Sphingomonadaceae</taxon>
        <taxon>Rhizorhapis</taxon>
    </lineage>
</organism>
<proteinExistence type="predicted"/>
<sequence>MKITEEMLVAFADGELDAKDREAVMRAVAADPELRQKLAAHQRLRETLTGHFAPIAEQAVPDRLRALLIQGGEGQNDNVVSLAAVRAGRKEKAGGLAPRRWLSGWGNVAAIAATLVLGVAVGQSMNEGSPVSVRGGGLMARGELAKTLDTQLASVQENNVETRIGLTFRDKDGAICRTFEGEAMSGLACRGEAQRWRLEQLLPGRGRAADYRQASAGDPRLAASVQSMIDGAPFDAEAEMAARNEGWK</sequence>